<comment type="caution">
    <text evidence="2">The sequence shown here is derived from an EMBL/GenBank/DDBJ whole genome shotgun (WGS) entry which is preliminary data.</text>
</comment>
<dbReference type="PROSITE" id="PS50106">
    <property type="entry name" value="PDZ"/>
    <property type="match status" value="1"/>
</dbReference>
<dbReference type="InterPro" id="IPR041489">
    <property type="entry name" value="PDZ_6"/>
</dbReference>
<dbReference type="SUPFAM" id="SSF52096">
    <property type="entry name" value="ClpP/crotonase"/>
    <property type="match status" value="1"/>
</dbReference>
<dbReference type="Gene3D" id="3.30.750.170">
    <property type="match status" value="1"/>
</dbReference>
<dbReference type="Pfam" id="PF18294">
    <property type="entry name" value="Pept_S41_N"/>
    <property type="match status" value="1"/>
</dbReference>
<evidence type="ECO:0000259" key="1">
    <source>
        <dbReference type="PROSITE" id="PS50106"/>
    </source>
</evidence>
<evidence type="ECO:0000313" key="3">
    <source>
        <dbReference type="Proteomes" id="UP001597100"/>
    </source>
</evidence>
<dbReference type="PANTHER" id="PTHR32060">
    <property type="entry name" value="TAIL-SPECIFIC PROTEASE"/>
    <property type="match status" value="1"/>
</dbReference>
<feature type="domain" description="PDZ" evidence="1">
    <location>
        <begin position="107"/>
        <end position="172"/>
    </location>
</feature>
<dbReference type="Proteomes" id="UP001597100">
    <property type="component" value="Unassembled WGS sequence"/>
</dbReference>
<organism evidence="2 3">
    <name type="scientific">Salinimicrobium gaetbulicola</name>
    <dbReference type="NCBI Taxonomy" id="999702"/>
    <lineage>
        <taxon>Bacteria</taxon>
        <taxon>Pseudomonadati</taxon>
        <taxon>Bacteroidota</taxon>
        <taxon>Flavobacteriia</taxon>
        <taxon>Flavobacteriales</taxon>
        <taxon>Flavobacteriaceae</taxon>
        <taxon>Salinimicrobium</taxon>
    </lineage>
</organism>
<reference evidence="3" key="1">
    <citation type="journal article" date="2019" name="Int. J. Syst. Evol. Microbiol.">
        <title>The Global Catalogue of Microorganisms (GCM) 10K type strain sequencing project: providing services to taxonomists for standard genome sequencing and annotation.</title>
        <authorList>
            <consortium name="The Broad Institute Genomics Platform"/>
            <consortium name="The Broad Institute Genome Sequencing Center for Infectious Disease"/>
            <person name="Wu L."/>
            <person name="Ma J."/>
        </authorList>
    </citation>
    <scope>NUCLEOTIDE SEQUENCE [LARGE SCALE GENOMIC DNA]</scope>
    <source>
        <strain evidence="3">CCUG 60898</strain>
    </source>
</reference>
<dbReference type="Pfam" id="PF03572">
    <property type="entry name" value="Peptidase_S41"/>
    <property type="match status" value="1"/>
</dbReference>
<evidence type="ECO:0000313" key="2">
    <source>
        <dbReference type="EMBL" id="MFD0975233.1"/>
    </source>
</evidence>
<dbReference type="RefSeq" id="WP_380736246.1">
    <property type="nucleotide sequence ID" value="NZ_JBHTJP010000002.1"/>
</dbReference>
<dbReference type="Pfam" id="PF17820">
    <property type="entry name" value="PDZ_6"/>
    <property type="match status" value="1"/>
</dbReference>
<dbReference type="Gene3D" id="2.30.42.10">
    <property type="match status" value="1"/>
</dbReference>
<dbReference type="InterPro" id="IPR029045">
    <property type="entry name" value="ClpP/crotonase-like_dom_sf"/>
</dbReference>
<protein>
    <submittedName>
        <fullName evidence="2">S41 family peptidase</fullName>
    </submittedName>
</protein>
<dbReference type="CDD" id="cd07561">
    <property type="entry name" value="Peptidase_S41_CPP_like"/>
    <property type="match status" value="1"/>
</dbReference>
<dbReference type="SMART" id="SM00245">
    <property type="entry name" value="TSPc"/>
    <property type="match status" value="1"/>
</dbReference>
<dbReference type="InterPro" id="IPR001478">
    <property type="entry name" value="PDZ"/>
</dbReference>
<dbReference type="PROSITE" id="PS51257">
    <property type="entry name" value="PROKAR_LIPOPROTEIN"/>
    <property type="match status" value="1"/>
</dbReference>
<dbReference type="Gene3D" id="3.90.226.10">
    <property type="entry name" value="2-enoyl-CoA Hydratase, Chain A, domain 1"/>
    <property type="match status" value="1"/>
</dbReference>
<accession>A0ABW3IAZ2</accession>
<dbReference type="InterPro" id="IPR036034">
    <property type="entry name" value="PDZ_sf"/>
</dbReference>
<dbReference type="InterPro" id="IPR005151">
    <property type="entry name" value="Tail-specific_protease"/>
</dbReference>
<dbReference type="PANTHER" id="PTHR32060:SF30">
    <property type="entry name" value="CARBOXY-TERMINAL PROCESSING PROTEASE CTPA"/>
    <property type="match status" value="1"/>
</dbReference>
<dbReference type="SUPFAM" id="SSF50156">
    <property type="entry name" value="PDZ domain-like"/>
    <property type="match status" value="1"/>
</dbReference>
<gene>
    <name evidence="2" type="ORF">ACFQ1G_00375</name>
</gene>
<name>A0ABW3IAZ2_9FLAO</name>
<dbReference type="EMBL" id="JBHTJP010000002">
    <property type="protein sequence ID" value="MFD0975233.1"/>
    <property type="molecule type" value="Genomic_DNA"/>
</dbReference>
<dbReference type="InterPro" id="IPR041613">
    <property type="entry name" value="Pept_S41_N"/>
</dbReference>
<proteinExistence type="predicted"/>
<keyword evidence="3" id="KW-1185">Reference proteome</keyword>
<sequence>MKKLIYPLSIILSSVLSLSCSKEDDNIAITPKESTATTTEENFEVENFIYAGMNEIYLYKAYVPQLTDSYYNSNKKEEYIKTFDSPEELYEGLQAGFDEFSFMTSDYEALAKSFQGVSKVNGMSFGLGRIGDTDDLFGYVQYVLPGTSAEEQGVERGDIFTEINGISLNISNYRDLLSDETYTIDINRIENGYITPTGNTIALISREYSENPIYISTVIEEDGKRIGYLMYNGFTGTDAFDSQLNGVFAEFKSLGISDLILDLRYNGGGSVETAVDLAGMITGQYKGEVFIKEKWNDKYQNAWPEESYITRFDSEIRTGEVTNSLNLNKIYVIGTGSTASASELIINGLEPYIDVIHIGTTTRGKFQASTTLYDAPNFYLYDSNGNLHVNPEHKYAIQPLIFKSANANGKTDFVDGLSPDIEIRESLSNFGELGNSDESLLRTAINAVLGKPQENVSAVAKRAEEKFRVFGEGDMIKPTYQRMYIDKLPGEVLNLK</sequence>